<feature type="domain" description="Chorismate-utilising enzyme C-terminal" evidence="1">
    <location>
        <begin position="81"/>
        <end position="319"/>
    </location>
</feature>
<dbReference type="PANTHER" id="PTHR42839">
    <property type="entry name" value="ISOCHORISMATE SYNTHASE ENTC"/>
    <property type="match status" value="1"/>
</dbReference>
<keyword evidence="3" id="KW-1185">Reference proteome</keyword>
<dbReference type="EMBL" id="JAHVHU010000005">
    <property type="protein sequence ID" value="MBY5957578.1"/>
    <property type="molecule type" value="Genomic_DNA"/>
</dbReference>
<dbReference type="PANTHER" id="PTHR42839:SF2">
    <property type="entry name" value="ISOCHORISMATE SYNTHASE ENTC"/>
    <property type="match status" value="1"/>
</dbReference>
<dbReference type="InterPro" id="IPR015890">
    <property type="entry name" value="Chorismate_C"/>
</dbReference>
<dbReference type="Pfam" id="PF00425">
    <property type="entry name" value="Chorismate_bind"/>
    <property type="match status" value="1"/>
</dbReference>
<evidence type="ECO:0000313" key="2">
    <source>
        <dbReference type="EMBL" id="MBY5957578.1"/>
    </source>
</evidence>
<organism evidence="2 3">
    <name type="scientific">Membranihabitans marinus</name>
    <dbReference type="NCBI Taxonomy" id="1227546"/>
    <lineage>
        <taxon>Bacteria</taxon>
        <taxon>Pseudomonadati</taxon>
        <taxon>Bacteroidota</taxon>
        <taxon>Saprospiria</taxon>
        <taxon>Saprospirales</taxon>
        <taxon>Saprospiraceae</taxon>
        <taxon>Membranihabitans</taxon>
    </lineage>
</organism>
<evidence type="ECO:0000259" key="1">
    <source>
        <dbReference type="Pfam" id="PF00425"/>
    </source>
</evidence>
<accession>A0A953HN46</accession>
<dbReference type="RefSeq" id="WP_222579097.1">
    <property type="nucleotide sequence ID" value="NZ_JAHVHU010000005.1"/>
</dbReference>
<protein>
    <submittedName>
        <fullName evidence="2">Chorismate-binding protein</fullName>
    </submittedName>
</protein>
<evidence type="ECO:0000313" key="3">
    <source>
        <dbReference type="Proteomes" id="UP000753961"/>
    </source>
</evidence>
<dbReference type="Proteomes" id="UP000753961">
    <property type="component" value="Unassembled WGS sequence"/>
</dbReference>
<name>A0A953HN46_9BACT</name>
<dbReference type="SUPFAM" id="SSF56322">
    <property type="entry name" value="ADC synthase"/>
    <property type="match status" value="1"/>
</dbReference>
<reference evidence="2" key="1">
    <citation type="submission" date="2021-06" db="EMBL/GenBank/DDBJ databases">
        <title>44 bacteria genomes isolated from Dapeng, Shenzhen.</title>
        <authorList>
            <person name="Zheng W."/>
            <person name="Yu S."/>
            <person name="Huang Y."/>
        </authorList>
    </citation>
    <scope>NUCLEOTIDE SEQUENCE</scope>
    <source>
        <strain evidence="2">DP5N28-2</strain>
    </source>
</reference>
<dbReference type="Gene3D" id="3.60.120.10">
    <property type="entry name" value="Anthranilate synthase"/>
    <property type="match status" value="1"/>
</dbReference>
<dbReference type="InterPro" id="IPR005801">
    <property type="entry name" value="ADC_synthase"/>
</dbReference>
<sequence>MTESIALYSLPDTDHFYEVCGPAEQTNPENVFQKRGVVFAPFEISDHPIYRIPGQPVKTTLTKYENFNWQKKHRPLHQTKQSTYQDMFHRAIQGIEVGSCEKIVLSTRSADTSSIPSLPAFLQQLRQSYPSAFVYLFYIPHEELWIGASPELLLDTNYPFQRTAALAGTRKGAPKLGDWPAKEREEHHYVEQYVEKVIEGQKFRKEGPHPVKAGPVFHLKTNYFIDIEGPVVNPFRLHPGPALSGYPVQAAIQKIHEIEDSSRHYYTGFLGPVWNEGNSRLFINLRCLEMLRDGQLLYAGGGLTIDSDATAEWTEIQDKLGTLRSKF</sequence>
<gene>
    <name evidence="2" type="ORF">KUV50_05485</name>
</gene>
<proteinExistence type="predicted"/>
<dbReference type="AlphaFoldDB" id="A0A953HN46"/>
<comment type="caution">
    <text evidence="2">The sequence shown here is derived from an EMBL/GenBank/DDBJ whole genome shotgun (WGS) entry which is preliminary data.</text>
</comment>